<proteinExistence type="predicted"/>
<name>A0ABP6S3Z1_9ACTN</name>
<dbReference type="Proteomes" id="UP001499990">
    <property type="component" value="Unassembled WGS sequence"/>
</dbReference>
<dbReference type="InterPro" id="IPR009351">
    <property type="entry name" value="AlkZ-like"/>
</dbReference>
<dbReference type="EMBL" id="BAAAYL010000001">
    <property type="protein sequence ID" value="GAA3380165.1"/>
    <property type="molecule type" value="Genomic_DNA"/>
</dbReference>
<organism evidence="1 3">
    <name type="scientific">Streptomyces sannanensis</name>
    <dbReference type="NCBI Taxonomy" id="285536"/>
    <lineage>
        <taxon>Bacteria</taxon>
        <taxon>Bacillati</taxon>
        <taxon>Actinomycetota</taxon>
        <taxon>Actinomycetes</taxon>
        <taxon>Kitasatosporales</taxon>
        <taxon>Streptomycetaceae</taxon>
        <taxon>Streptomyces</taxon>
    </lineage>
</organism>
<sequence length="390" mass="42747">MTPSRPRITPAQRRALLGTRHLLAPAARAARPEEVAEALTGLHASDPATVYLAVAARMAEPTVAALDHSLYEERSLVRMLCMRRTMFVVPIGVAPVIEASVARAVAIRERTNLLKHLRHSGGFDEAWLKDAEEATLAALARRGEATAAELADDVPVLRERITLSPGKPYETTQRVSSRVVGVLGAQGRIRRSRPLGTWASSQFRWTLAEPHPELPAGPARAELARRYLSAFGPAATEDLKWWTGWTVTDTRKALAAAGAVDVHLDEGPGHALPEHLEELPAGTEPWAALLPGLDPTAMGWRHRDWYLDPGHKEALFDRTGNIGPTVWWNGRIIGAWAQREDGEIVWKLLQDAGTEARAAIESEAARLSRFLGDVRVTPSFRTPLERQLAA</sequence>
<reference evidence="1" key="1">
    <citation type="journal article" date="2014" name="Int. J. Syst. Evol. Microbiol.">
        <title>Complete genome of a new Firmicutes species belonging to the dominant human colonic microbiota ('Ruminococcus bicirculans') reveals two chromosomes and a selective capacity to utilize plant glucans.</title>
        <authorList>
            <consortium name="NISC Comparative Sequencing Program"/>
            <person name="Wegmann U."/>
            <person name="Louis P."/>
            <person name="Goesmann A."/>
            <person name="Henrissat B."/>
            <person name="Duncan S.H."/>
            <person name="Flint H.J."/>
        </authorList>
    </citation>
    <scope>NUCLEOTIDE SEQUENCE</scope>
    <source>
        <strain evidence="1">JCM 9651</strain>
    </source>
</reference>
<reference evidence="1" key="3">
    <citation type="submission" date="2023-12" db="EMBL/GenBank/DDBJ databases">
        <authorList>
            <person name="Sun Q."/>
            <person name="Inoue M."/>
        </authorList>
    </citation>
    <scope>NUCLEOTIDE SEQUENCE</scope>
    <source>
        <strain evidence="1">JCM 9651</strain>
    </source>
</reference>
<protein>
    <submittedName>
        <fullName evidence="1">Winged helix DNA-binding domain-containing protein</fullName>
    </submittedName>
</protein>
<evidence type="ECO:0000313" key="1">
    <source>
        <dbReference type="EMBL" id="GAA3367533.1"/>
    </source>
</evidence>
<dbReference type="RefSeq" id="WP_345033838.1">
    <property type="nucleotide sequence ID" value="NZ_BAAAYL010000001.1"/>
</dbReference>
<comment type="caution">
    <text evidence="1">The sequence shown here is derived from an EMBL/GenBank/DDBJ whole genome shotgun (WGS) entry which is preliminary data.</text>
</comment>
<dbReference type="PANTHER" id="PTHR38479:SF2">
    <property type="entry name" value="WINGED HELIX DNA-BINDING DOMAIN-CONTAINING PROTEIN"/>
    <property type="match status" value="1"/>
</dbReference>
<gene>
    <name evidence="1" type="ORF">GCM10020367_02180</name>
    <name evidence="2" type="ORF">GCM10020367_66660</name>
</gene>
<dbReference type="Pfam" id="PF06224">
    <property type="entry name" value="AlkZ-like"/>
    <property type="match status" value="1"/>
</dbReference>
<evidence type="ECO:0000313" key="3">
    <source>
        <dbReference type="Proteomes" id="UP001499990"/>
    </source>
</evidence>
<keyword evidence="3" id="KW-1185">Reference proteome</keyword>
<evidence type="ECO:0000313" key="2">
    <source>
        <dbReference type="EMBL" id="GAA3380165.1"/>
    </source>
</evidence>
<dbReference type="EMBL" id="BAAAYL010000001">
    <property type="protein sequence ID" value="GAA3367533.1"/>
    <property type="molecule type" value="Genomic_DNA"/>
</dbReference>
<keyword evidence="1" id="KW-0238">DNA-binding</keyword>
<dbReference type="PANTHER" id="PTHR38479">
    <property type="entry name" value="LMO0824 PROTEIN"/>
    <property type="match status" value="1"/>
</dbReference>
<dbReference type="GO" id="GO:0003677">
    <property type="term" value="F:DNA binding"/>
    <property type="evidence" value="ECO:0007669"/>
    <property type="project" value="UniProtKB-KW"/>
</dbReference>
<reference evidence="3" key="2">
    <citation type="journal article" date="2019" name="Int. J. Syst. Evol. Microbiol.">
        <title>The Global Catalogue of Microorganisms (GCM) 10K type strain sequencing project: providing services to taxonomists for standard genome sequencing and annotation.</title>
        <authorList>
            <consortium name="The Broad Institute Genomics Platform"/>
            <consortium name="The Broad Institute Genome Sequencing Center for Infectious Disease"/>
            <person name="Wu L."/>
            <person name="Ma J."/>
        </authorList>
    </citation>
    <scope>NUCLEOTIDE SEQUENCE [LARGE SCALE GENOMIC DNA]</scope>
    <source>
        <strain evidence="3">JCM 9651</strain>
    </source>
</reference>
<accession>A0ABP6S3Z1</accession>